<dbReference type="Proteomes" id="UP000199391">
    <property type="component" value="Unassembled WGS sequence"/>
</dbReference>
<evidence type="ECO:0008006" key="3">
    <source>
        <dbReference type="Google" id="ProtNLM"/>
    </source>
</evidence>
<evidence type="ECO:0000313" key="1">
    <source>
        <dbReference type="EMBL" id="SFV16554.1"/>
    </source>
</evidence>
<dbReference type="EMBL" id="FPBO01000053">
    <property type="protein sequence ID" value="SFV16554.1"/>
    <property type="molecule type" value="Genomic_DNA"/>
</dbReference>
<dbReference type="AlphaFoldDB" id="A0A1I7M3P3"/>
<sequence>MLFGYPLDSTLENWLHECLIDAIRIIHQSIDDGVVLAEWPDFLPQKYRGKVKAKYGLKDRFFTYKESVSKLSSAERLDVLLMLNEQNSIDTLLPAVTNCGKITDLPVSIQEPIKKLFEFAFGLLTDFGIRDRQYRLIHKKIDSKVCPFCGFEYFSAPTSKREALDHYLAESKYPFAAANLRNLVPMGGKCNSQYKRSEDVMWRADGTRRMVFDPYLAGQQILSLDNSKINNTLVGPLVAEWVIDFSDLSEEVSTWDEVFSLRKRYRDDVLNEETIKQWMGEFRSWCLRSKQVLTDHHSVASAIEAYGGFLGDCGFNDRAFIKAAVFRFFLNRFRTGCQRVRGVMCGLAGVPAN</sequence>
<reference evidence="2" key="1">
    <citation type="submission" date="2016-10" db="EMBL/GenBank/DDBJ databases">
        <authorList>
            <person name="Varghese N."/>
            <person name="Submissions S."/>
        </authorList>
    </citation>
    <scope>NUCLEOTIDE SEQUENCE [LARGE SCALE GENOMIC DNA]</scope>
    <source>
        <strain evidence="2">CGMCC 1.11014</strain>
    </source>
</reference>
<gene>
    <name evidence="1" type="ORF">SAMN05216552_105314</name>
</gene>
<dbReference type="Gene3D" id="1.10.30.50">
    <property type="match status" value="1"/>
</dbReference>
<accession>A0A1I7M3P3</accession>
<evidence type="ECO:0000313" key="2">
    <source>
        <dbReference type="Proteomes" id="UP000199391"/>
    </source>
</evidence>
<keyword evidence="2" id="KW-1185">Reference proteome</keyword>
<name>A0A1I7M3P3_9BURK</name>
<dbReference type="STRING" id="1035707.SAMN05216552_105314"/>
<protein>
    <recommendedName>
        <fullName evidence="3">HNH endonuclease</fullName>
    </recommendedName>
</protein>
<proteinExistence type="predicted"/>
<organism evidence="1 2">
    <name type="scientific">Pseudoduganella namucuonensis</name>
    <dbReference type="NCBI Taxonomy" id="1035707"/>
    <lineage>
        <taxon>Bacteria</taxon>
        <taxon>Pseudomonadati</taxon>
        <taxon>Pseudomonadota</taxon>
        <taxon>Betaproteobacteria</taxon>
        <taxon>Burkholderiales</taxon>
        <taxon>Oxalobacteraceae</taxon>
        <taxon>Telluria group</taxon>
        <taxon>Pseudoduganella</taxon>
    </lineage>
</organism>